<dbReference type="STRING" id="3983.A0A2C9VFV6"/>
<gene>
    <name evidence="11" type="ORF">MANES_08G128000v8</name>
</gene>
<feature type="compositionally biased region" description="Basic and acidic residues" evidence="9">
    <location>
        <begin position="523"/>
        <end position="532"/>
    </location>
</feature>
<dbReference type="InterPro" id="IPR011009">
    <property type="entry name" value="Kinase-like_dom_sf"/>
</dbReference>
<keyword evidence="6" id="KW-0067">ATP-binding</keyword>
<reference evidence="12" key="1">
    <citation type="journal article" date="2016" name="Nat. Biotechnol.">
        <title>Sequencing wild and cultivated cassava and related species reveals extensive interspecific hybridization and genetic diversity.</title>
        <authorList>
            <person name="Bredeson J.V."/>
            <person name="Lyons J.B."/>
            <person name="Prochnik S.E."/>
            <person name="Wu G.A."/>
            <person name="Ha C.M."/>
            <person name="Edsinger-Gonzales E."/>
            <person name="Grimwood J."/>
            <person name="Schmutz J."/>
            <person name="Rabbi I.Y."/>
            <person name="Egesi C."/>
            <person name="Nauluvula P."/>
            <person name="Lebot V."/>
            <person name="Ndunguru J."/>
            <person name="Mkamilo G."/>
            <person name="Bart R.S."/>
            <person name="Setter T.L."/>
            <person name="Gleadow R.M."/>
            <person name="Kulakow P."/>
            <person name="Ferguson M.E."/>
            <person name="Rounsley S."/>
            <person name="Rokhsar D.S."/>
        </authorList>
    </citation>
    <scope>NUCLEOTIDE SEQUENCE [LARGE SCALE GENOMIC DNA]</scope>
    <source>
        <strain evidence="12">cv. AM560-2</strain>
    </source>
</reference>
<evidence type="ECO:0000256" key="9">
    <source>
        <dbReference type="SAM" id="MobiDB-lite"/>
    </source>
</evidence>
<dbReference type="SMART" id="SM00220">
    <property type="entry name" value="S_TKc"/>
    <property type="match status" value="1"/>
</dbReference>
<dbReference type="PROSITE" id="PS50011">
    <property type="entry name" value="PROTEIN_KINASE_DOM"/>
    <property type="match status" value="1"/>
</dbReference>
<dbReference type="GO" id="GO:0004674">
    <property type="term" value="F:protein serine/threonine kinase activity"/>
    <property type="evidence" value="ECO:0000318"/>
    <property type="project" value="GO_Central"/>
</dbReference>
<dbReference type="CDD" id="cd13983">
    <property type="entry name" value="STKc_WNK"/>
    <property type="match status" value="1"/>
</dbReference>
<organism evidence="11 12">
    <name type="scientific">Manihot esculenta</name>
    <name type="common">Cassava</name>
    <name type="synonym">Jatropha manihot</name>
    <dbReference type="NCBI Taxonomy" id="3983"/>
    <lineage>
        <taxon>Eukaryota</taxon>
        <taxon>Viridiplantae</taxon>
        <taxon>Streptophyta</taxon>
        <taxon>Embryophyta</taxon>
        <taxon>Tracheophyta</taxon>
        <taxon>Spermatophyta</taxon>
        <taxon>Magnoliopsida</taxon>
        <taxon>eudicotyledons</taxon>
        <taxon>Gunneridae</taxon>
        <taxon>Pentapetalae</taxon>
        <taxon>rosids</taxon>
        <taxon>fabids</taxon>
        <taxon>Malpighiales</taxon>
        <taxon>Euphorbiaceae</taxon>
        <taxon>Crotonoideae</taxon>
        <taxon>Manihoteae</taxon>
        <taxon>Manihot</taxon>
    </lineage>
</organism>
<dbReference type="EC" id="2.7.11.1" evidence="1"/>
<protein>
    <recommendedName>
        <fullName evidence="1">non-specific serine/threonine protein kinase</fullName>
        <ecNumber evidence="1">2.7.11.1</ecNumber>
    </recommendedName>
</protein>
<proteinExistence type="predicted"/>
<dbReference type="Gene3D" id="3.10.20.90">
    <property type="entry name" value="Phosphatidylinositol 3-kinase Catalytic Subunit, Chain A, domain 1"/>
    <property type="match status" value="1"/>
</dbReference>
<keyword evidence="4" id="KW-0547">Nucleotide-binding</keyword>
<evidence type="ECO:0000256" key="5">
    <source>
        <dbReference type="ARBA" id="ARBA00022777"/>
    </source>
</evidence>
<evidence type="ECO:0000256" key="7">
    <source>
        <dbReference type="ARBA" id="ARBA00047899"/>
    </source>
</evidence>
<evidence type="ECO:0000256" key="4">
    <source>
        <dbReference type="ARBA" id="ARBA00022741"/>
    </source>
</evidence>
<dbReference type="PROSITE" id="PS00108">
    <property type="entry name" value="PROTEIN_KINASE_ST"/>
    <property type="match status" value="1"/>
</dbReference>
<name>A0A2C9VFV6_MANES</name>
<feature type="domain" description="Protein kinase" evidence="10">
    <location>
        <begin position="24"/>
        <end position="281"/>
    </location>
</feature>
<keyword evidence="3" id="KW-0808">Transferase</keyword>
<dbReference type="PANTHER" id="PTHR13902">
    <property type="entry name" value="SERINE/THREONINE-PROTEIN KINASE WNK WITH NO LYSINE -RELATED"/>
    <property type="match status" value="1"/>
</dbReference>
<comment type="catalytic activity">
    <reaction evidence="8">
        <text>L-seryl-[protein] + ATP = O-phospho-L-seryl-[protein] + ADP + H(+)</text>
        <dbReference type="Rhea" id="RHEA:17989"/>
        <dbReference type="Rhea" id="RHEA-COMP:9863"/>
        <dbReference type="Rhea" id="RHEA-COMP:11604"/>
        <dbReference type="ChEBI" id="CHEBI:15378"/>
        <dbReference type="ChEBI" id="CHEBI:29999"/>
        <dbReference type="ChEBI" id="CHEBI:30616"/>
        <dbReference type="ChEBI" id="CHEBI:83421"/>
        <dbReference type="ChEBI" id="CHEBI:456216"/>
        <dbReference type="EC" id="2.7.11.1"/>
    </reaction>
</comment>
<dbReference type="GO" id="GO:0035556">
    <property type="term" value="P:intracellular signal transduction"/>
    <property type="evidence" value="ECO:0000318"/>
    <property type="project" value="GO_Central"/>
</dbReference>
<dbReference type="Gramene" id="Manes.08G128000.1.v8.1">
    <property type="protein sequence ID" value="Manes.08G128000.1.v8.1.CDS"/>
    <property type="gene ID" value="Manes.08G128000.v8.1"/>
</dbReference>
<evidence type="ECO:0000313" key="12">
    <source>
        <dbReference type="Proteomes" id="UP000091857"/>
    </source>
</evidence>
<comment type="catalytic activity">
    <reaction evidence="7">
        <text>L-threonyl-[protein] + ATP = O-phospho-L-threonyl-[protein] + ADP + H(+)</text>
        <dbReference type="Rhea" id="RHEA:46608"/>
        <dbReference type="Rhea" id="RHEA-COMP:11060"/>
        <dbReference type="Rhea" id="RHEA-COMP:11605"/>
        <dbReference type="ChEBI" id="CHEBI:15378"/>
        <dbReference type="ChEBI" id="CHEBI:30013"/>
        <dbReference type="ChEBI" id="CHEBI:30616"/>
        <dbReference type="ChEBI" id="CHEBI:61977"/>
        <dbReference type="ChEBI" id="CHEBI:456216"/>
        <dbReference type="EC" id="2.7.11.1"/>
    </reaction>
</comment>
<dbReference type="Proteomes" id="UP000091857">
    <property type="component" value="Chromosome 8"/>
</dbReference>
<evidence type="ECO:0000256" key="3">
    <source>
        <dbReference type="ARBA" id="ARBA00022679"/>
    </source>
</evidence>
<dbReference type="InterPro" id="IPR024678">
    <property type="entry name" value="Kinase_OSR1/WNK_CCT"/>
</dbReference>
<dbReference type="Gene3D" id="3.30.200.20">
    <property type="entry name" value="Phosphorylase Kinase, domain 1"/>
    <property type="match status" value="1"/>
</dbReference>
<keyword evidence="2" id="KW-0723">Serine/threonine-protein kinase</keyword>
<feature type="region of interest" description="Disordered" evidence="9">
    <location>
        <begin position="523"/>
        <end position="561"/>
    </location>
</feature>
<dbReference type="InterPro" id="IPR000719">
    <property type="entry name" value="Prot_kinase_dom"/>
</dbReference>
<dbReference type="InterPro" id="IPR008271">
    <property type="entry name" value="Ser/Thr_kinase_AS"/>
</dbReference>
<evidence type="ECO:0000256" key="8">
    <source>
        <dbReference type="ARBA" id="ARBA00048679"/>
    </source>
</evidence>
<dbReference type="EMBL" id="CM004394">
    <property type="protein sequence ID" value="OAY44168.1"/>
    <property type="molecule type" value="Genomic_DNA"/>
</dbReference>
<dbReference type="OrthoDB" id="4062651at2759"/>
<evidence type="ECO:0000259" key="10">
    <source>
        <dbReference type="PROSITE" id="PS50011"/>
    </source>
</evidence>
<dbReference type="Pfam" id="PF12202">
    <property type="entry name" value="OSR1_C"/>
    <property type="match status" value="1"/>
</dbReference>
<evidence type="ECO:0000256" key="6">
    <source>
        <dbReference type="ARBA" id="ARBA00022840"/>
    </source>
</evidence>
<dbReference type="SUPFAM" id="SSF56112">
    <property type="entry name" value="Protein kinase-like (PK-like)"/>
    <property type="match status" value="1"/>
</dbReference>
<dbReference type="InterPro" id="IPR050588">
    <property type="entry name" value="WNK_Ser-Thr_kinase"/>
</dbReference>
<feature type="region of interest" description="Disordered" evidence="9">
    <location>
        <begin position="678"/>
        <end position="704"/>
    </location>
</feature>
<dbReference type="Gene3D" id="1.10.510.10">
    <property type="entry name" value="Transferase(Phosphotransferase) domain 1"/>
    <property type="match status" value="1"/>
</dbReference>
<dbReference type="GO" id="GO:0005524">
    <property type="term" value="F:ATP binding"/>
    <property type="evidence" value="ECO:0007669"/>
    <property type="project" value="UniProtKB-KW"/>
</dbReference>
<dbReference type="AlphaFoldDB" id="A0A2C9VFV6"/>
<sequence>MNGLSHLEPDYSEFVEVDPTGRYGRYNEILGKGASKTVYRAFDEFEGIEVAWNQVKLYDFLQSPEDLERLYCEIHLLKTLKHKNIMKFYTSWVDTANRNINFVTEMFTSGTLRQYRLKHKRVNIRAVKHWCRQILRGLLYLHSHDPPVIHRDLKCDNIFVNGNQGEVKIGDLGLAAILRKSHAAHCVGTPEFMAPEVYAEAYNELVDIYSFGMCILEMVTFEYPYSECTHPAQIYKKVISGRKPDAFYKVKDPEVRQFVEKCLATVSLRLSARELLNDPFLQIDDCESDFRPEDYGPEIGDMGPLMRQPYLEFHDNTYHCSNGYSNGYSYDAQNELEYHPVEFEQSGIELFEYHDDEHSANVDISIKGKRRDDGGIFLRLRITDKDGHIRNIYFPFDVEMDTALSVATEMVAELDIMDQDVTKIANMIDGEIASLVPGWRPGPGIEESFDFADQAFCHNCASNRTSNGSLIDFISNNSCCRNGCASTHGRFEEITFQADETEHHLTEGAPNVLSHSDRLHHRETWGQHESRELTPVGSGRSHSDEEYENLDQSISRKDDNNVKMENEIHLGEGKSILHLRSFDTLSRLSSLYSDLSDSKEGKIQQELRWLKAKYQIELGKLRDQQLGIGSKASTSSSRDCNATNGVLSSAAMNSFQESTNGDLFKSLDHEKLYGPSLSTDLKKSCPNSDTRGARNCRLMNEPPRTGDMVTAKSFYSRPLLPHSLHRTTSLPVDAVDA</sequence>
<dbReference type="FunFam" id="3.30.200.20:FF:000075">
    <property type="entry name" value="Probable serine/threonine-protein kinase WNK1"/>
    <property type="match status" value="1"/>
</dbReference>
<comment type="caution">
    <text evidence="11">The sequence shown here is derived from an EMBL/GenBank/DDBJ whole genome shotgun (WGS) entry which is preliminary data.</text>
</comment>
<keyword evidence="12" id="KW-1185">Reference proteome</keyword>
<dbReference type="Pfam" id="PF00069">
    <property type="entry name" value="Pkinase"/>
    <property type="match status" value="1"/>
</dbReference>
<dbReference type="FunFam" id="1.10.510.10:FF:000046">
    <property type="entry name" value="probable serine/threonine-protein kinase WNK9"/>
    <property type="match status" value="1"/>
</dbReference>
<dbReference type="GO" id="GO:0005737">
    <property type="term" value="C:cytoplasm"/>
    <property type="evidence" value="ECO:0000318"/>
    <property type="project" value="GO_Central"/>
</dbReference>
<accession>A0A2C9VFV6</accession>
<evidence type="ECO:0000256" key="2">
    <source>
        <dbReference type="ARBA" id="ARBA00022527"/>
    </source>
</evidence>
<evidence type="ECO:0000256" key="1">
    <source>
        <dbReference type="ARBA" id="ARBA00012513"/>
    </source>
</evidence>
<keyword evidence="5" id="KW-0418">Kinase</keyword>
<evidence type="ECO:0000313" key="11">
    <source>
        <dbReference type="EMBL" id="OAY44168.1"/>
    </source>
</evidence>